<dbReference type="Pfam" id="PF03171">
    <property type="entry name" value="2OG-FeII_Oxy"/>
    <property type="match status" value="1"/>
</dbReference>
<evidence type="ECO:0000256" key="2">
    <source>
        <dbReference type="ARBA" id="ARBA00022723"/>
    </source>
</evidence>
<dbReference type="PROSITE" id="PS51471">
    <property type="entry name" value="FE2OG_OXY"/>
    <property type="match status" value="1"/>
</dbReference>
<evidence type="ECO:0000256" key="6">
    <source>
        <dbReference type="ARBA" id="ARBA00076740"/>
    </source>
</evidence>
<dbReference type="GO" id="GO:0051213">
    <property type="term" value="F:dioxygenase activity"/>
    <property type="evidence" value="ECO:0007669"/>
    <property type="project" value="UniProtKB-KW"/>
</dbReference>
<organism evidence="9 10">
    <name type="scientific">Panicum virgatum</name>
    <name type="common">Blackwell switchgrass</name>
    <dbReference type="NCBI Taxonomy" id="38727"/>
    <lineage>
        <taxon>Eukaryota</taxon>
        <taxon>Viridiplantae</taxon>
        <taxon>Streptophyta</taxon>
        <taxon>Embryophyta</taxon>
        <taxon>Tracheophyta</taxon>
        <taxon>Spermatophyta</taxon>
        <taxon>Magnoliopsida</taxon>
        <taxon>Liliopsida</taxon>
        <taxon>Poales</taxon>
        <taxon>Poaceae</taxon>
        <taxon>PACMAD clade</taxon>
        <taxon>Panicoideae</taxon>
        <taxon>Panicodae</taxon>
        <taxon>Paniceae</taxon>
        <taxon>Panicinae</taxon>
        <taxon>Panicum</taxon>
        <taxon>Panicum sect. Hiantes</taxon>
    </lineage>
</organism>
<evidence type="ECO:0000313" key="9">
    <source>
        <dbReference type="EMBL" id="KAG2612146.1"/>
    </source>
</evidence>
<keyword evidence="7" id="KW-0560">Oxidoreductase</keyword>
<comment type="function">
    <text evidence="4">2-oxoglutarate-dependent dioxygenase essential for auxin catabolism and maintenance of auxin homeostasis in reproductive organs. Catalyzes the irreversible oxidation of indole-3-acetic acid (IAA) to the biologically inactive 2-oxoindole-3-acetic acid (OxIAA).</text>
</comment>
<dbReference type="SUPFAM" id="SSF51197">
    <property type="entry name" value="Clavaminate synthase-like"/>
    <property type="match status" value="1"/>
</dbReference>
<dbReference type="InterPro" id="IPR050231">
    <property type="entry name" value="Iron_ascorbate_oxido_reductase"/>
</dbReference>
<comment type="similarity">
    <text evidence="1 7">Belongs to the iron/ascorbate-dependent oxidoreductase family.</text>
</comment>
<evidence type="ECO:0000256" key="3">
    <source>
        <dbReference type="ARBA" id="ARBA00022964"/>
    </source>
</evidence>
<evidence type="ECO:0000256" key="5">
    <source>
        <dbReference type="ARBA" id="ARBA00074102"/>
    </source>
</evidence>
<dbReference type="Proteomes" id="UP000823388">
    <property type="component" value="Chromosome 4K"/>
</dbReference>
<dbReference type="AlphaFoldDB" id="A0A8T0TTI7"/>
<dbReference type="InterPro" id="IPR005123">
    <property type="entry name" value="Oxoglu/Fe-dep_dioxygenase_dom"/>
</dbReference>
<evidence type="ECO:0000256" key="4">
    <source>
        <dbReference type="ARBA" id="ARBA00054658"/>
    </source>
</evidence>
<dbReference type="PANTHER" id="PTHR47990">
    <property type="entry name" value="2-OXOGLUTARATE (2OG) AND FE(II)-DEPENDENT OXYGENASE SUPERFAMILY PROTEIN-RELATED"/>
    <property type="match status" value="1"/>
</dbReference>
<dbReference type="OrthoDB" id="288590at2759"/>
<dbReference type="InterPro" id="IPR044861">
    <property type="entry name" value="IPNS-like_FE2OG_OXY"/>
</dbReference>
<evidence type="ECO:0000256" key="1">
    <source>
        <dbReference type="ARBA" id="ARBA00008056"/>
    </source>
</evidence>
<feature type="domain" description="Fe2OG dioxygenase" evidence="8">
    <location>
        <begin position="170"/>
        <end position="272"/>
    </location>
</feature>
<dbReference type="InterPro" id="IPR027443">
    <property type="entry name" value="IPNS-like_sf"/>
</dbReference>
<reference evidence="9" key="1">
    <citation type="submission" date="2020-05" db="EMBL/GenBank/DDBJ databases">
        <title>WGS assembly of Panicum virgatum.</title>
        <authorList>
            <person name="Lovell J.T."/>
            <person name="Jenkins J."/>
            <person name="Shu S."/>
            <person name="Juenger T.E."/>
            <person name="Schmutz J."/>
        </authorList>
    </citation>
    <scope>NUCLEOTIDE SEQUENCE</scope>
    <source>
        <strain evidence="9">AP13</strain>
    </source>
</reference>
<keyword evidence="3" id="KW-0223">Dioxygenase</keyword>
<accession>A0A8T0TTI7</accession>
<sequence length="331" mass="36250">MGSGDDGATTQLMKIAKVDLRGLQSNTMAWAEARAAVTASMAAHGYVVVVHDALDAELRRALFGRALPELYALPFDTKKSSGAFSNGPHRGYDGQVPSEVLESVAILNPVEPGNVRDFTGRLWPQGNPGFCDTIVSFAKNVLELAQTVERMTLEGLGVHEESIAWQLFSQSHTARMMLYGTPPDKETSNISLGAHPDDQMTTVIAQHEVGGLEVQVDGGRWLAVPPEPGTLIVIGGDQLTLVTNGRVPACIHRVRAPSGRERFSVLLSRRRKGDPIMRAMDELVDEDHPLMYNPCSHEEYRAFRLSEEGRKLREHNPLKAFCGVEKDGSKE</sequence>
<keyword evidence="10" id="KW-1185">Reference proteome</keyword>
<protein>
    <recommendedName>
        <fullName evidence="5">2-oxoglutarate-dependent dioxygenase DAO</fullName>
    </recommendedName>
    <alternativeName>
        <fullName evidence="6">Protein DIOXYGENASE FOR AUXIN OXIDATION</fullName>
    </alternativeName>
</protein>
<keyword evidence="2 7" id="KW-0479">Metal-binding</keyword>
<dbReference type="GO" id="GO:0046872">
    <property type="term" value="F:metal ion binding"/>
    <property type="evidence" value="ECO:0007669"/>
    <property type="project" value="UniProtKB-KW"/>
</dbReference>
<comment type="caution">
    <text evidence="9">The sequence shown here is derived from an EMBL/GenBank/DDBJ whole genome shotgun (WGS) entry which is preliminary data.</text>
</comment>
<evidence type="ECO:0000256" key="7">
    <source>
        <dbReference type="RuleBase" id="RU003682"/>
    </source>
</evidence>
<gene>
    <name evidence="9" type="ORF">PVAP13_4KG231220</name>
</gene>
<dbReference type="Gene3D" id="2.60.120.330">
    <property type="entry name" value="B-lactam Antibiotic, Isopenicillin N Synthase, Chain"/>
    <property type="match status" value="1"/>
</dbReference>
<evidence type="ECO:0000313" key="10">
    <source>
        <dbReference type="Proteomes" id="UP000823388"/>
    </source>
</evidence>
<evidence type="ECO:0000259" key="8">
    <source>
        <dbReference type="PROSITE" id="PS51471"/>
    </source>
</evidence>
<name>A0A8T0TTI7_PANVG</name>
<dbReference type="EMBL" id="CM029043">
    <property type="protein sequence ID" value="KAG2612146.1"/>
    <property type="molecule type" value="Genomic_DNA"/>
</dbReference>
<dbReference type="FunFam" id="2.60.120.330:FF:000017">
    <property type="entry name" value="2-oxoglutarate-dependent dioxygenase DAO"/>
    <property type="match status" value="1"/>
</dbReference>
<keyword evidence="7" id="KW-0408">Iron</keyword>
<proteinExistence type="inferred from homology"/>